<keyword evidence="2" id="KW-0813">Transport</keyword>
<dbReference type="RefSeq" id="WP_235226365.1">
    <property type="nucleotide sequence ID" value="NZ_JAKGAQ010000003.1"/>
</dbReference>
<comment type="subcellular location">
    <subcellularLocation>
        <location evidence="1">Cell membrane</location>
        <topology evidence="1">Peripheral membrane protein</topology>
    </subcellularLocation>
</comment>
<dbReference type="EMBL" id="JAKGAQ010000003">
    <property type="protein sequence ID" value="MCF2872039.1"/>
    <property type="molecule type" value="Genomic_DNA"/>
</dbReference>
<organism evidence="11 12">
    <name type="scientific">Octadecabacter dasysiphoniae</name>
    <dbReference type="NCBI Taxonomy" id="2909341"/>
    <lineage>
        <taxon>Bacteria</taxon>
        <taxon>Pseudomonadati</taxon>
        <taxon>Pseudomonadota</taxon>
        <taxon>Alphaproteobacteria</taxon>
        <taxon>Rhodobacterales</taxon>
        <taxon>Roseobacteraceae</taxon>
        <taxon>Octadecabacter</taxon>
    </lineage>
</organism>
<evidence type="ECO:0000256" key="6">
    <source>
        <dbReference type="ARBA" id="ARBA00022840"/>
    </source>
</evidence>
<protein>
    <submittedName>
        <fullName evidence="11">ABC transporter ATP-binding protein</fullName>
    </submittedName>
</protein>
<evidence type="ECO:0000256" key="5">
    <source>
        <dbReference type="ARBA" id="ARBA00022741"/>
    </source>
</evidence>
<keyword evidence="9" id="KW-0472">Membrane</keyword>
<evidence type="ECO:0000256" key="1">
    <source>
        <dbReference type="ARBA" id="ARBA00004202"/>
    </source>
</evidence>
<evidence type="ECO:0000256" key="8">
    <source>
        <dbReference type="ARBA" id="ARBA00023065"/>
    </source>
</evidence>
<evidence type="ECO:0000256" key="9">
    <source>
        <dbReference type="ARBA" id="ARBA00023136"/>
    </source>
</evidence>
<sequence>MTLSSPLTAKGLSVGYGDTTVVKNIDLEIPAGQITALVGPNGCGKSTLLKAFARILKPTTGHVTLQGQPMTSYATRDVATRLAILPQGPVAPEGLTVTELVAQGRFPHQTLFRQWSPGDRDAVERAMRLTDLEDFADRPVHSLSGGQRQRCWLAMVLAQDTPLLLLDEPTTFLDLKVQVDLMALLSRIVHEDGRTMVLVLHELNLAAAFADRIVMMRDGEIVAQGTGAEVICPEELRAVFDLRSDVIADPVTGRPVCLPRTSNHVATPIIAAAAE</sequence>
<dbReference type="CDD" id="cd03214">
    <property type="entry name" value="ABC_Iron-Siderophores_B12_Hemin"/>
    <property type="match status" value="1"/>
</dbReference>
<dbReference type="PANTHER" id="PTHR42771">
    <property type="entry name" value="IRON(3+)-HYDROXAMATE IMPORT ATP-BINDING PROTEIN FHUC"/>
    <property type="match status" value="1"/>
</dbReference>
<proteinExistence type="predicted"/>
<dbReference type="PANTHER" id="PTHR42771:SF2">
    <property type="entry name" value="IRON(3+)-HYDROXAMATE IMPORT ATP-BINDING PROTEIN FHUC"/>
    <property type="match status" value="1"/>
</dbReference>
<dbReference type="InterPro" id="IPR051535">
    <property type="entry name" value="Siderophore_ABC-ATPase"/>
</dbReference>
<keyword evidence="8" id="KW-0406">Ion transport</keyword>
<gene>
    <name evidence="11" type="ORF">L0664_13270</name>
</gene>
<evidence type="ECO:0000256" key="3">
    <source>
        <dbReference type="ARBA" id="ARBA00022475"/>
    </source>
</evidence>
<keyword evidence="5" id="KW-0547">Nucleotide-binding</keyword>
<evidence type="ECO:0000313" key="12">
    <source>
        <dbReference type="Proteomes" id="UP001200557"/>
    </source>
</evidence>
<dbReference type="SMART" id="SM00382">
    <property type="entry name" value="AAA"/>
    <property type="match status" value="1"/>
</dbReference>
<dbReference type="InterPro" id="IPR027417">
    <property type="entry name" value="P-loop_NTPase"/>
</dbReference>
<keyword evidence="3" id="KW-1003">Cell membrane</keyword>
<dbReference type="Gene3D" id="3.40.50.300">
    <property type="entry name" value="P-loop containing nucleotide triphosphate hydrolases"/>
    <property type="match status" value="1"/>
</dbReference>
<evidence type="ECO:0000256" key="2">
    <source>
        <dbReference type="ARBA" id="ARBA00022448"/>
    </source>
</evidence>
<dbReference type="SUPFAM" id="SSF52540">
    <property type="entry name" value="P-loop containing nucleoside triphosphate hydrolases"/>
    <property type="match status" value="1"/>
</dbReference>
<evidence type="ECO:0000259" key="10">
    <source>
        <dbReference type="PROSITE" id="PS50893"/>
    </source>
</evidence>
<name>A0ABS9D0A0_9RHOB</name>
<dbReference type="GO" id="GO:0005524">
    <property type="term" value="F:ATP binding"/>
    <property type="evidence" value="ECO:0007669"/>
    <property type="project" value="UniProtKB-KW"/>
</dbReference>
<evidence type="ECO:0000256" key="4">
    <source>
        <dbReference type="ARBA" id="ARBA00022496"/>
    </source>
</evidence>
<dbReference type="Pfam" id="PF00005">
    <property type="entry name" value="ABC_tran"/>
    <property type="match status" value="1"/>
</dbReference>
<dbReference type="PROSITE" id="PS50893">
    <property type="entry name" value="ABC_TRANSPORTER_2"/>
    <property type="match status" value="1"/>
</dbReference>
<comment type="caution">
    <text evidence="11">The sequence shown here is derived from an EMBL/GenBank/DDBJ whole genome shotgun (WGS) entry which is preliminary data.</text>
</comment>
<reference evidence="11 12" key="1">
    <citation type="submission" date="2022-01" db="EMBL/GenBank/DDBJ databases">
        <title>Octadecabacter sp. nov., isolated from a marine alga.</title>
        <authorList>
            <person name="Jin M.S."/>
            <person name="Kim H.M."/>
            <person name="Han D.M."/>
            <person name="Jung J.J."/>
            <person name="Jeon C.O."/>
        </authorList>
    </citation>
    <scope>NUCLEOTIDE SEQUENCE [LARGE SCALE GENOMIC DNA]</scope>
    <source>
        <strain evidence="11 12">G9-8</strain>
    </source>
</reference>
<keyword evidence="4" id="KW-0410">Iron transport</keyword>
<dbReference type="InterPro" id="IPR003593">
    <property type="entry name" value="AAA+_ATPase"/>
</dbReference>
<evidence type="ECO:0000313" key="11">
    <source>
        <dbReference type="EMBL" id="MCF2872039.1"/>
    </source>
</evidence>
<keyword evidence="12" id="KW-1185">Reference proteome</keyword>
<dbReference type="Proteomes" id="UP001200557">
    <property type="component" value="Unassembled WGS sequence"/>
</dbReference>
<evidence type="ECO:0000256" key="7">
    <source>
        <dbReference type="ARBA" id="ARBA00023004"/>
    </source>
</evidence>
<dbReference type="InterPro" id="IPR003439">
    <property type="entry name" value="ABC_transporter-like_ATP-bd"/>
</dbReference>
<keyword evidence="7" id="KW-0408">Iron</keyword>
<feature type="domain" description="ABC transporter" evidence="10">
    <location>
        <begin position="7"/>
        <end position="243"/>
    </location>
</feature>
<accession>A0ABS9D0A0</accession>
<keyword evidence="6 11" id="KW-0067">ATP-binding</keyword>